<dbReference type="Gene3D" id="3.40.462.10">
    <property type="entry name" value="FAD-linked oxidases, C-terminal domain"/>
    <property type="match status" value="1"/>
</dbReference>
<keyword evidence="7" id="KW-0732">Signal</keyword>
<dbReference type="PROSITE" id="PS00862">
    <property type="entry name" value="OX2_COVAL_FAD"/>
    <property type="match status" value="1"/>
</dbReference>
<dbReference type="GO" id="GO:0050660">
    <property type="term" value="F:flavin adenine dinucleotide binding"/>
    <property type="evidence" value="ECO:0007669"/>
    <property type="project" value="InterPro"/>
</dbReference>
<evidence type="ECO:0000256" key="2">
    <source>
        <dbReference type="ARBA" id="ARBA00005466"/>
    </source>
</evidence>
<keyword evidence="3" id="KW-0285">Flavoprotein</keyword>
<sequence length="465" mass="51440">MAENSAVTDHFTMVLFIVGFLIGVSEAEPGIATWLPAKDIADKFRNDSQSLKLASTDYGYIVKEIPATVFYPTSTNDIISLVRTVYDSSVPVKVAARGQGHSVRGQAMARGGVVVKHGLAPISWTDYLYLTVGGTLSNAGISGQTFRVGPQVTNVYELDVITGKGDFVTCSAEANSELYHAVLGGLGQFGIITRARIALETAPTRVRFSRASTKLLEFVPFDSYYAVHVNANPNVKWLRLLYDDFAVFSGDQERLISINGGHQKNVFSYVEGFLLLNQGSPDVSFYPIADQMRVISLVTSRGIIYCLEVVKYYDDRTENMVDKELRALLKGLGFLPGFSFGKDVPYTDFLNRVRSEEQFLRSKGLWDVPHPWLNLFVPKSRISDFNSGVLKGIVLKQNITAGLVIIYPMNRNKLMSMTNSRFAAFRVNFPNPGQHPADVSHDQLKIRSVSGQFSESRPAGSCQRT</sequence>
<comment type="cofactor">
    <cofactor evidence="1">
        <name>FAD</name>
        <dbReference type="ChEBI" id="CHEBI:57692"/>
    </cofactor>
</comment>
<evidence type="ECO:0000313" key="10">
    <source>
        <dbReference type="Proteomes" id="UP000516437"/>
    </source>
</evidence>
<name>A0A6A1USH8_9ROSI</name>
<evidence type="ECO:0000259" key="8">
    <source>
        <dbReference type="Pfam" id="PF09265"/>
    </source>
</evidence>
<dbReference type="Pfam" id="PF09265">
    <property type="entry name" value="Cytokin-bind"/>
    <property type="match status" value="1"/>
</dbReference>
<dbReference type="Gene3D" id="3.30.465.10">
    <property type="match status" value="1"/>
</dbReference>
<dbReference type="Proteomes" id="UP000516437">
    <property type="component" value="Chromosome 8"/>
</dbReference>
<dbReference type="InterPro" id="IPR050432">
    <property type="entry name" value="FAD-linked_Oxidoreductases_BP"/>
</dbReference>
<evidence type="ECO:0000256" key="1">
    <source>
        <dbReference type="ARBA" id="ARBA00001974"/>
    </source>
</evidence>
<dbReference type="InterPro" id="IPR016164">
    <property type="entry name" value="FAD-linked_Oxase-like_C"/>
</dbReference>
<evidence type="ECO:0000256" key="4">
    <source>
        <dbReference type="ARBA" id="ARBA00022827"/>
    </source>
</evidence>
<evidence type="ECO:0000256" key="6">
    <source>
        <dbReference type="ARBA" id="ARBA00048224"/>
    </source>
</evidence>
<evidence type="ECO:0000313" key="9">
    <source>
        <dbReference type="EMBL" id="KAB1202030.1"/>
    </source>
</evidence>
<dbReference type="SUPFAM" id="SSF56176">
    <property type="entry name" value="FAD-binding/transporter-associated domain-like"/>
    <property type="match status" value="1"/>
</dbReference>
<comment type="catalytic activity">
    <reaction evidence="6">
        <text>N(6)-dimethylallyladenine + A + H2O = 3-methyl-2-butenal + adenine + AH2</text>
        <dbReference type="Rhea" id="RHEA:13625"/>
        <dbReference type="ChEBI" id="CHEBI:13193"/>
        <dbReference type="ChEBI" id="CHEBI:15377"/>
        <dbReference type="ChEBI" id="CHEBI:15825"/>
        <dbReference type="ChEBI" id="CHEBI:16708"/>
        <dbReference type="ChEBI" id="CHEBI:17499"/>
        <dbReference type="ChEBI" id="CHEBI:17660"/>
        <dbReference type="EC" id="1.5.99.12"/>
    </reaction>
</comment>
<dbReference type="InterPro" id="IPR016170">
    <property type="entry name" value="Cytok_DH_C_sf"/>
</dbReference>
<dbReference type="Gene3D" id="3.30.43.10">
    <property type="entry name" value="Uridine Diphospho-n-acetylenolpyruvylglucosamine Reductase, domain 2"/>
    <property type="match status" value="1"/>
</dbReference>
<dbReference type="PANTHER" id="PTHR13878:SF127">
    <property type="entry name" value="CYTOKININ DEHYDROGENASE 3"/>
    <property type="match status" value="1"/>
</dbReference>
<evidence type="ECO:0000256" key="7">
    <source>
        <dbReference type="SAM" id="SignalP"/>
    </source>
</evidence>
<keyword evidence="10" id="KW-1185">Reference proteome</keyword>
<dbReference type="PANTHER" id="PTHR13878">
    <property type="entry name" value="GULONOLACTONE OXIDASE"/>
    <property type="match status" value="1"/>
</dbReference>
<dbReference type="InterPro" id="IPR016169">
    <property type="entry name" value="FAD-bd_PCMH_sub2"/>
</dbReference>
<dbReference type="InterPro" id="IPR006093">
    <property type="entry name" value="Oxy_OxRdtase_FAD_BS"/>
</dbReference>
<keyword evidence="4" id="KW-0274">FAD</keyword>
<feature type="domain" description="Cytokinin dehydrogenase 1 FAD/cytokinin binding" evidence="8">
    <location>
        <begin position="234"/>
        <end position="416"/>
    </location>
</feature>
<reference evidence="9 10" key="1">
    <citation type="journal article" date="2019" name="Plant Biotechnol. J.">
        <title>The red bayberry genome and genetic basis of sex determination.</title>
        <authorList>
            <person name="Jia H.M."/>
            <person name="Jia H.J."/>
            <person name="Cai Q.L."/>
            <person name="Wang Y."/>
            <person name="Zhao H.B."/>
            <person name="Yang W.F."/>
            <person name="Wang G.Y."/>
            <person name="Li Y.H."/>
            <person name="Zhan D.L."/>
            <person name="Shen Y.T."/>
            <person name="Niu Q.F."/>
            <person name="Chang L."/>
            <person name="Qiu J."/>
            <person name="Zhao L."/>
            <person name="Xie H.B."/>
            <person name="Fu W.Y."/>
            <person name="Jin J."/>
            <person name="Li X.W."/>
            <person name="Jiao Y."/>
            <person name="Zhou C.C."/>
            <person name="Tu T."/>
            <person name="Chai C.Y."/>
            <person name="Gao J.L."/>
            <person name="Fan L.J."/>
            <person name="van de Weg E."/>
            <person name="Wang J.Y."/>
            <person name="Gao Z.S."/>
        </authorList>
    </citation>
    <scope>NUCLEOTIDE SEQUENCE [LARGE SCALE GENOMIC DNA]</scope>
    <source>
        <tissue evidence="9">Leaves</tissue>
    </source>
</reference>
<dbReference type="AlphaFoldDB" id="A0A6A1USH8"/>
<dbReference type="InterPro" id="IPR016167">
    <property type="entry name" value="FAD-bd_PCMH_sub1"/>
</dbReference>
<protein>
    <submittedName>
        <fullName evidence="9">Cytokinin dehydrogenase 3</fullName>
    </submittedName>
</protein>
<comment type="caution">
    <text evidence="9">The sequence shown here is derived from an EMBL/GenBank/DDBJ whole genome shotgun (WGS) entry which is preliminary data.</text>
</comment>
<dbReference type="SUPFAM" id="SSF55103">
    <property type="entry name" value="FAD-linked oxidases, C-terminal domain"/>
    <property type="match status" value="1"/>
</dbReference>
<proteinExistence type="inferred from homology"/>
<organism evidence="9 10">
    <name type="scientific">Morella rubra</name>
    <name type="common">Chinese bayberry</name>
    <dbReference type="NCBI Taxonomy" id="262757"/>
    <lineage>
        <taxon>Eukaryota</taxon>
        <taxon>Viridiplantae</taxon>
        <taxon>Streptophyta</taxon>
        <taxon>Embryophyta</taxon>
        <taxon>Tracheophyta</taxon>
        <taxon>Spermatophyta</taxon>
        <taxon>Magnoliopsida</taxon>
        <taxon>eudicotyledons</taxon>
        <taxon>Gunneridae</taxon>
        <taxon>Pentapetalae</taxon>
        <taxon>rosids</taxon>
        <taxon>fabids</taxon>
        <taxon>Fagales</taxon>
        <taxon>Myricaceae</taxon>
        <taxon>Morella</taxon>
    </lineage>
</organism>
<dbReference type="InterPro" id="IPR036318">
    <property type="entry name" value="FAD-bd_PCMH-like_sf"/>
</dbReference>
<evidence type="ECO:0000256" key="5">
    <source>
        <dbReference type="ARBA" id="ARBA00023002"/>
    </source>
</evidence>
<gene>
    <name evidence="9" type="ORF">CJ030_MR8G007634</name>
</gene>
<keyword evidence="5" id="KW-0560">Oxidoreductase</keyword>
<feature type="chain" id="PRO_5025576383" evidence="7">
    <location>
        <begin position="28"/>
        <end position="465"/>
    </location>
</feature>
<dbReference type="InterPro" id="IPR015345">
    <property type="entry name" value="Cytokinin_DH_FAD/cytokin-bd"/>
</dbReference>
<evidence type="ECO:0000256" key="3">
    <source>
        <dbReference type="ARBA" id="ARBA00022630"/>
    </source>
</evidence>
<dbReference type="GO" id="GO:0009690">
    <property type="term" value="P:cytokinin metabolic process"/>
    <property type="evidence" value="ECO:0007669"/>
    <property type="project" value="InterPro"/>
</dbReference>
<dbReference type="GO" id="GO:0019139">
    <property type="term" value="F:cytokinin dehydrogenase activity"/>
    <property type="evidence" value="ECO:0007669"/>
    <property type="project" value="UniProtKB-EC"/>
</dbReference>
<accession>A0A6A1USH8</accession>
<comment type="similarity">
    <text evidence="2">Belongs to the oxygen-dependent FAD-linked oxidoreductase family.</text>
</comment>
<dbReference type="EMBL" id="RXIC02000026">
    <property type="protein sequence ID" value="KAB1202030.1"/>
    <property type="molecule type" value="Genomic_DNA"/>
</dbReference>
<dbReference type="OrthoDB" id="415825at2759"/>
<feature type="signal peptide" evidence="7">
    <location>
        <begin position="1"/>
        <end position="27"/>
    </location>
</feature>